<evidence type="ECO:0000313" key="2">
    <source>
        <dbReference type="EMBL" id="CAB4597341.1"/>
    </source>
</evidence>
<evidence type="ECO:0000256" key="1">
    <source>
        <dbReference type="SAM" id="MobiDB-lite"/>
    </source>
</evidence>
<dbReference type="Pfam" id="PF11349">
    <property type="entry name" value="DUF3151"/>
    <property type="match status" value="1"/>
</dbReference>
<sequence>MTESRPVNLSTSGPPETVLPDEPAALRHALEQARRSESNRLEAIGAVASSAPRSSAAWAAMGENAESTIEAYAYFRVGYHRGLDTLRANGWRGSGYVRWTHPSNRGFLSSLNGLAKTAAAIGELDEAERCELFLRQCDPAWPPADLSS</sequence>
<gene>
    <name evidence="2" type="ORF">UFOPK1827_00335</name>
    <name evidence="3" type="ORF">UFOPK2000_01376</name>
</gene>
<feature type="compositionally biased region" description="Polar residues" evidence="1">
    <location>
        <begin position="1"/>
        <end position="14"/>
    </location>
</feature>
<proteinExistence type="predicted"/>
<dbReference type="AlphaFoldDB" id="A0A6J6G7Z6"/>
<reference evidence="2" key="1">
    <citation type="submission" date="2020-05" db="EMBL/GenBank/DDBJ databases">
        <authorList>
            <person name="Chiriac C."/>
            <person name="Salcher M."/>
            <person name="Ghai R."/>
            <person name="Kavagutti S V."/>
        </authorList>
    </citation>
    <scope>NUCLEOTIDE SEQUENCE</scope>
</reference>
<dbReference type="InterPro" id="IPR014487">
    <property type="entry name" value="DUF3151"/>
</dbReference>
<evidence type="ECO:0000313" key="3">
    <source>
        <dbReference type="EMBL" id="CAB4640776.1"/>
    </source>
</evidence>
<accession>A0A6J6G7Z6</accession>
<dbReference type="EMBL" id="CAEZUO010000008">
    <property type="protein sequence ID" value="CAB4597341.1"/>
    <property type="molecule type" value="Genomic_DNA"/>
</dbReference>
<feature type="region of interest" description="Disordered" evidence="1">
    <location>
        <begin position="1"/>
        <end position="20"/>
    </location>
</feature>
<protein>
    <submittedName>
        <fullName evidence="2">Unannotated protein</fullName>
    </submittedName>
</protein>
<dbReference type="EMBL" id="CAEZVK010000189">
    <property type="protein sequence ID" value="CAB4640776.1"/>
    <property type="molecule type" value="Genomic_DNA"/>
</dbReference>
<dbReference type="PIRSF" id="PIRSF017349">
    <property type="entry name" value="UCP017349"/>
    <property type="match status" value="1"/>
</dbReference>
<organism evidence="2">
    <name type="scientific">freshwater metagenome</name>
    <dbReference type="NCBI Taxonomy" id="449393"/>
    <lineage>
        <taxon>unclassified sequences</taxon>
        <taxon>metagenomes</taxon>
        <taxon>ecological metagenomes</taxon>
    </lineage>
</organism>
<name>A0A6J6G7Z6_9ZZZZ</name>